<protein>
    <submittedName>
        <fullName evidence="1">Uncharacterized protein</fullName>
    </submittedName>
</protein>
<evidence type="ECO:0000313" key="2">
    <source>
        <dbReference type="Proteomes" id="UP000287746"/>
    </source>
</evidence>
<dbReference type="AlphaFoldDB" id="A0A430G2E9"/>
<name>A0A430G2E9_9SPHN</name>
<evidence type="ECO:0000313" key="1">
    <source>
        <dbReference type="EMBL" id="RSY83139.1"/>
    </source>
</evidence>
<sequence length="125" mass="13898">MTTPADLPEGALHILQHSLGVDQHGEGEQYRNRFVTGEGSVDYPVCVALVVVGLMTRRAGKGPPFGGMDFFFVTDAGKAFVAEHSPPAPKLSRSKQRYRRYLNADSSMPFGEWLRSPWADLRHRP</sequence>
<comment type="caution">
    <text evidence="1">The sequence shown here is derived from an EMBL/GenBank/DDBJ whole genome shotgun (WGS) entry which is preliminary data.</text>
</comment>
<dbReference type="Proteomes" id="UP000287746">
    <property type="component" value="Unassembled WGS sequence"/>
</dbReference>
<dbReference type="RefSeq" id="WP_126004712.1">
    <property type="nucleotide sequence ID" value="NZ_QQYZ01000011.1"/>
</dbReference>
<dbReference type="EMBL" id="QQYZ01000011">
    <property type="protein sequence ID" value="RSY83139.1"/>
    <property type="molecule type" value="Genomic_DNA"/>
</dbReference>
<proteinExistence type="predicted"/>
<accession>A0A430G2E9</accession>
<reference evidence="1 2" key="1">
    <citation type="submission" date="2018-07" db="EMBL/GenBank/DDBJ databases">
        <title>Genomic and Epidemiologic Investigation of an Indolent Hospital Outbreak.</title>
        <authorList>
            <person name="Johnson R.C."/>
            <person name="Deming C."/>
            <person name="Conlan S."/>
            <person name="Zellmer C.J."/>
            <person name="Michelin A.V."/>
            <person name="Lee-Lin S."/>
            <person name="Thomas P.J."/>
            <person name="Park M."/>
            <person name="Weingarten R.A."/>
            <person name="Less J."/>
            <person name="Dekker J.P."/>
            <person name="Frank K.M."/>
            <person name="Musser K.A."/>
            <person name="Mcquiston J.R."/>
            <person name="Henderson D.K."/>
            <person name="Lau A.F."/>
            <person name="Palmore T.N."/>
            <person name="Segre J.A."/>
        </authorList>
    </citation>
    <scope>NUCLEOTIDE SEQUENCE [LARGE SCALE GENOMIC DNA]</scope>
    <source>
        <strain evidence="1 2">SK-CDC1_0717</strain>
    </source>
</reference>
<organism evidence="1 2">
    <name type="scientific">Sphingomonas koreensis</name>
    <dbReference type="NCBI Taxonomy" id="93064"/>
    <lineage>
        <taxon>Bacteria</taxon>
        <taxon>Pseudomonadati</taxon>
        <taxon>Pseudomonadota</taxon>
        <taxon>Alphaproteobacteria</taxon>
        <taxon>Sphingomonadales</taxon>
        <taxon>Sphingomonadaceae</taxon>
        <taxon>Sphingomonas</taxon>
    </lineage>
</organism>
<gene>
    <name evidence="1" type="ORF">DAH66_12785</name>
</gene>